<evidence type="ECO:0000313" key="1">
    <source>
        <dbReference type="EMBL" id="KAL3575723.1"/>
    </source>
</evidence>
<name>A0ACC4BAX8_POPAL</name>
<accession>A0ACC4BAX8</accession>
<comment type="caution">
    <text evidence="1">The sequence shown here is derived from an EMBL/GenBank/DDBJ whole genome shotgun (WGS) entry which is preliminary data.</text>
</comment>
<organism evidence="1 2">
    <name type="scientific">Populus alba</name>
    <name type="common">White poplar</name>
    <dbReference type="NCBI Taxonomy" id="43335"/>
    <lineage>
        <taxon>Eukaryota</taxon>
        <taxon>Viridiplantae</taxon>
        <taxon>Streptophyta</taxon>
        <taxon>Embryophyta</taxon>
        <taxon>Tracheophyta</taxon>
        <taxon>Spermatophyta</taxon>
        <taxon>Magnoliopsida</taxon>
        <taxon>eudicotyledons</taxon>
        <taxon>Gunneridae</taxon>
        <taxon>Pentapetalae</taxon>
        <taxon>rosids</taxon>
        <taxon>fabids</taxon>
        <taxon>Malpighiales</taxon>
        <taxon>Salicaceae</taxon>
        <taxon>Saliceae</taxon>
        <taxon>Populus</taxon>
    </lineage>
</organism>
<evidence type="ECO:0000313" key="2">
    <source>
        <dbReference type="Proteomes" id="UP000309997"/>
    </source>
</evidence>
<reference evidence="1 2" key="1">
    <citation type="journal article" date="2024" name="Plant Biotechnol. J.">
        <title>Genome and CRISPR/Cas9 system of a widespread forest tree (Populus alba) in the world.</title>
        <authorList>
            <person name="Liu Y.J."/>
            <person name="Jiang P.F."/>
            <person name="Han X.M."/>
            <person name="Li X.Y."/>
            <person name="Wang H.M."/>
            <person name="Wang Y.J."/>
            <person name="Wang X.X."/>
            <person name="Zeng Q.Y."/>
        </authorList>
    </citation>
    <scope>NUCLEOTIDE SEQUENCE [LARGE SCALE GENOMIC DNA]</scope>
    <source>
        <strain evidence="2">cv. PAL-ZL1</strain>
    </source>
</reference>
<dbReference type="EMBL" id="RCHU02000012">
    <property type="protein sequence ID" value="KAL3575723.1"/>
    <property type="molecule type" value="Genomic_DNA"/>
</dbReference>
<proteinExistence type="predicted"/>
<dbReference type="Proteomes" id="UP000309997">
    <property type="component" value="Unassembled WGS sequence"/>
</dbReference>
<protein>
    <submittedName>
        <fullName evidence="1">Uncharacterized protein</fullName>
    </submittedName>
</protein>
<keyword evidence="2" id="KW-1185">Reference proteome</keyword>
<sequence>MEVACAVDSHFVGDDIGTVPLQSKETGVAVDFADPSIVYDKQAAIAASFHYNNAEIVESRSNPIARGQVLGEDGDRVYSMVLPGLPYSAAIYFSGPGVVYSIKHDISDLKCLKPGLILAIRKVIRLKLFASAHIKVRPLIYVFVIMEESSVWLGETLVSSQHLSLASAPSFGIAYRVDKETCHHVGNMHIPPCYRQ</sequence>
<gene>
    <name evidence="1" type="ORF">D5086_023824</name>
</gene>